<dbReference type="Gene3D" id="1.10.10.60">
    <property type="entry name" value="Homeodomain-like"/>
    <property type="match status" value="1"/>
</dbReference>
<evidence type="ECO:0000256" key="1">
    <source>
        <dbReference type="SAM" id="MobiDB-lite"/>
    </source>
</evidence>
<dbReference type="SUPFAM" id="SSF46689">
    <property type="entry name" value="Homeodomain-like"/>
    <property type="match status" value="1"/>
</dbReference>
<dbReference type="RefSeq" id="WP_015195627.1">
    <property type="nucleotide sequence ID" value="NC_019749.1"/>
</dbReference>
<keyword evidence="3" id="KW-0614">Plasmid</keyword>
<geneLocation type="plasmid" evidence="3 4">
    <name>pSTA7437.02</name>
</geneLocation>
<dbReference type="Gene3D" id="2.30.30.130">
    <property type="entry name" value="Transposase, Mu, C-terminal"/>
    <property type="match status" value="1"/>
</dbReference>
<feature type="domain" description="Integrase catalytic" evidence="2">
    <location>
        <begin position="160"/>
        <end position="346"/>
    </location>
</feature>
<dbReference type="InterPro" id="IPR001584">
    <property type="entry name" value="Integrase_cat-core"/>
</dbReference>
<evidence type="ECO:0000313" key="4">
    <source>
        <dbReference type="Proteomes" id="UP000010473"/>
    </source>
</evidence>
<dbReference type="GO" id="GO:0003676">
    <property type="term" value="F:nucleic acid binding"/>
    <property type="evidence" value="ECO:0007669"/>
    <property type="project" value="InterPro"/>
</dbReference>
<dbReference type="InterPro" id="IPR012337">
    <property type="entry name" value="RNaseH-like_sf"/>
</dbReference>
<dbReference type="HOGENOM" id="CLU_028963_0_1_3"/>
<feature type="region of interest" description="Disordered" evidence="1">
    <location>
        <begin position="463"/>
        <end position="494"/>
    </location>
</feature>
<dbReference type="EMBL" id="CP003655">
    <property type="protein sequence ID" value="AFZ38250.1"/>
    <property type="molecule type" value="Genomic_DNA"/>
</dbReference>
<protein>
    <submittedName>
        <fullName evidence="3">Integrase catalytic region</fullName>
    </submittedName>
</protein>
<evidence type="ECO:0000259" key="2">
    <source>
        <dbReference type="PROSITE" id="PS50994"/>
    </source>
</evidence>
<dbReference type="PANTHER" id="PTHR35004:SF6">
    <property type="entry name" value="TRANSPOSASE"/>
    <property type="match status" value="1"/>
</dbReference>
<dbReference type="KEGG" id="scs:Sta7437_4815"/>
<dbReference type="SUPFAM" id="SSF53098">
    <property type="entry name" value="Ribonuclease H-like"/>
    <property type="match status" value="1"/>
</dbReference>
<dbReference type="InterPro" id="IPR009057">
    <property type="entry name" value="Homeodomain-like_sf"/>
</dbReference>
<accession>K9Y092</accession>
<dbReference type="OrthoDB" id="501284at2"/>
<dbReference type="SUPFAM" id="SSF50610">
    <property type="entry name" value="mu transposase, C-terminal domain"/>
    <property type="match status" value="1"/>
</dbReference>
<dbReference type="Proteomes" id="UP000010473">
    <property type="component" value="Plasmid pSTA7437.02"/>
</dbReference>
<dbReference type="InterPro" id="IPR009004">
    <property type="entry name" value="Transposase_Mu_C"/>
</dbReference>
<dbReference type="PANTHER" id="PTHR35004">
    <property type="entry name" value="TRANSPOSASE RV3428C-RELATED"/>
    <property type="match status" value="1"/>
</dbReference>
<reference evidence="4" key="1">
    <citation type="journal article" date="2013" name="Proc. Natl. Acad. Sci. U.S.A.">
        <title>Improving the coverage of the cyanobacterial phylum using diversity-driven genome sequencing.</title>
        <authorList>
            <person name="Shih P.M."/>
            <person name="Wu D."/>
            <person name="Latifi A."/>
            <person name="Axen S.D."/>
            <person name="Fewer D.P."/>
            <person name="Talla E."/>
            <person name="Calteau A."/>
            <person name="Cai F."/>
            <person name="Tandeau de Marsac N."/>
            <person name="Rippka R."/>
            <person name="Herdman M."/>
            <person name="Sivonen K."/>
            <person name="Coursin T."/>
            <person name="Laurent T."/>
            <person name="Goodwin L."/>
            <person name="Nolan M."/>
            <person name="Davenport K.W."/>
            <person name="Han C.S."/>
            <person name="Rubin E.M."/>
            <person name="Eisen J.A."/>
            <person name="Woyke T."/>
            <person name="Gugger M."/>
            <person name="Kerfeld C.A."/>
        </authorList>
    </citation>
    <scope>NUCLEOTIDE SEQUENCE [LARGE SCALE GENOMIC DNA]</scope>
    <source>
        <strain evidence="4">ATCC 29371 / PCC 7437</strain>
        <plasmid evidence="4">Plasmid pSTA7437.02</plasmid>
    </source>
</reference>
<dbReference type="Pfam" id="PF00665">
    <property type="entry name" value="rve"/>
    <property type="match status" value="1"/>
</dbReference>
<dbReference type="InterPro" id="IPR036397">
    <property type="entry name" value="RNaseH_sf"/>
</dbReference>
<sequence>MSESTRDSLPNLSELPENSRAIVWERYQILRPHLEDSVPLRRAIADAGIPLRTAQRWVANYKKLGLAGLCRSKRKDSGIHKVINAEVKKLIEGLALQKPAMTKATIHRRVKDWCNSSGITVPSYETVYGIIRQIDPALMTLAHEGTKAYKQTFDLLHRHNAEKPNAIWQADHTLLDIWIFDEKERPVRPWLTVIMDDYSRAIAGYYISLDAPSALQTALALKQGIWRKNNPAWHICGIPEILYTDHGSDFTSHHIEQVCLDLKIRLIFSTIGEPRGRGKIERFFRTVNQLLLAKLPGYSPLGHKSPNPVLNFNQLDSELERFLIEYHQTEHSQTKKAPQKRWNGKGFLPQLPESLEKLDLLLLTIKDTRRIRRDGIKFQGLRYTDSLLANFIGEDVSIRYDPRDLTEIRVYHQNKFLCRAICPELSTETVSLKEIQTARNQRRKQLKQQIKDRVSIVDALMGNKKQSSHTHFEPEQPTTTNKPKKPALKRYYND</sequence>
<proteinExistence type="predicted"/>
<dbReference type="Gene3D" id="3.30.420.10">
    <property type="entry name" value="Ribonuclease H-like superfamily/Ribonuclease H"/>
    <property type="match status" value="1"/>
</dbReference>
<dbReference type="Pfam" id="PF09299">
    <property type="entry name" value="Mu-transpos_C"/>
    <property type="match status" value="1"/>
</dbReference>
<name>K9Y092_STAC7</name>
<dbReference type="InterPro" id="IPR015378">
    <property type="entry name" value="Transposase-like_Mu_C"/>
</dbReference>
<dbReference type="AlphaFoldDB" id="K9Y092"/>
<organism evidence="3 4">
    <name type="scientific">Stanieria cyanosphaera (strain ATCC 29371 / PCC 7437)</name>
    <dbReference type="NCBI Taxonomy" id="111780"/>
    <lineage>
        <taxon>Bacteria</taxon>
        <taxon>Bacillati</taxon>
        <taxon>Cyanobacteriota</taxon>
        <taxon>Cyanophyceae</taxon>
        <taxon>Pleurocapsales</taxon>
        <taxon>Dermocarpellaceae</taxon>
        <taxon>Stanieria</taxon>
    </lineage>
</organism>
<dbReference type="PATRIC" id="fig|111780.3.peg.4977"/>
<keyword evidence="4" id="KW-1185">Reference proteome</keyword>
<evidence type="ECO:0000313" key="3">
    <source>
        <dbReference type="EMBL" id="AFZ38250.1"/>
    </source>
</evidence>
<gene>
    <name evidence="3" type="ordered locus">Sta7437_4815</name>
</gene>
<dbReference type="GO" id="GO:0015074">
    <property type="term" value="P:DNA integration"/>
    <property type="evidence" value="ECO:0007669"/>
    <property type="project" value="InterPro"/>
</dbReference>
<dbReference type="PROSITE" id="PS50994">
    <property type="entry name" value="INTEGRASE"/>
    <property type="match status" value="1"/>
</dbReference>